<evidence type="ECO:0000313" key="3">
    <source>
        <dbReference type="Proteomes" id="UP000076661"/>
    </source>
</evidence>
<organism evidence="2 3">
    <name type="scientific">Pseudoalteromonas luteoviolacea S4060-1</name>
    <dbReference type="NCBI Taxonomy" id="1365257"/>
    <lineage>
        <taxon>Bacteria</taxon>
        <taxon>Pseudomonadati</taxon>
        <taxon>Pseudomonadota</taxon>
        <taxon>Gammaproteobacteria</taxon>
        <taxon>Alteromonadales</taxon>
        <taxon>Pseudoalteromonadaceae</taxon>
        <taxon>Pseudoalteromonas</taxon>
    </lineage>
</organism>
<evidence type="ECO:0000313" key="2">
    <source>
        <dbReference type="EMBL" id="KZN63344.1"/>
    </source>
</evidence>
<gene>
    <name evidence="2" type="ORF">N478_03580</name>
</gene>
<comment type="caution">
    <text evidence="2">The sequence shown here is derived from an EMBL/GenBank/DDBJ whole genome shotgun (WGS) entry which is preliminary data.</text>
</comment>
<keyword evidence="1" id="KW-0175">Coiled coil</keyword>
<feature type="coiled-coil region" evidence="1">
    <location>
        <begin position="198"/>
        <end position="232"/>
    </location>
</feature>
<dbReference type="RefSeq" id="WP_063382127.1">
    <property type="nucleotide sequence ID" value="NZ_AUXX01000034.1"/>
</dbReference>
<proteinExistence type="predicted"/>
<evidence type="ECO:0000256" key="1">
    <source>
        <dbReference type="SAM" id="Coils"/>
    </source>
</evidence>
<dbReference type="Proteomes" id="UP000076661">
    <property type="component" value="Unassembled WGS sequence"/>
</dbReference>
<protein>
    <submittedName>
        <fullName evidence="2">Uncharacterized protein</fullName>
    </submittedName>
</protein>
<dbReference type="PATRIC" id="fig|1365257.3.peg.3751"/>
<dbReference type="AlphaFoldDB" id="A0A167KVE9"/>
<accession>A0A167KVE9</accession>
<name>A0A167KVE9_9GAMM</name>
<sequence length="260" mass="29429">MIVIKTPHLNCGYEDIETAKADFNTWECGDFDEAMKDETSGFSFFEVDIDELADFDSDAMSSIFGEHGRVKLEGLPSSLESKLKSLMLNLDSFNELYGEVESCFDSPLFRAYMALVNAERLGNTNLRRKNINGFNAHNNGKFIFNAEGSHGEHVILEPNSDSLKQFVKMGIEHPCRNEIKKELANGYKLAIIEEQRLCGKLELALSEMDRKIEALSAELKNLRQARREQAGELAKFKVLEEQNVEVLKNNLSIRLKELGL</sequence>
<dbReference type="EMBL" id="AUXX01000034">
    <property type="protein sequence ID" value="KZN63344.1"/>
    <property type="molecule type" value="Genomic_DNA"/>
</dbReference>
<reference evidence="2 3" key="1">
    <citation type="submission" date="2013-07" db="EMBL/GenBank/DDBJ databases">
        <title>Comparative Genomic and Metabolomic Analysis of Twelve Strains of Pseudoalteromonas luteoviolacea.</title>
        <authorList>
            <person name="Vynne N.G."/>
            <person name="Mansson M."/>
            <person name="Gram L."/>
        </authorList>
    </citation>
    <scope>NUCLEOTIDE SEQUENCE [LARGE SCALE GENOMIC DNA]</scope>
    <source>
        <strain evidence="2 3">S4060-1</strain>
    </source>
</reference>